<feature type="transmembrane region" description="Helical" evidence="1">
    <location>
        <begin position="23"/>
        <end position="43"/>
    </location>
</feature>
<name>G8XTB2_SCMVC</name>
<proteinExistence type="predicted"/>
<keyword evidence="1" id="KW-0812">Transmembrane</keyword>
<dbReference type="InterPro" id="IPR020141">
    <property type="entry name" value="Herpesvirus_UL41A"/>
</dbReference>
<dbReference type="KEGG" id="vg:25026458"/>
<organism evidence="2 3">
    <name type="scientific">Simian cytomegalovirus (strain Colburn)</name>
    <dbReference type="NCBI Taxonomy" id="50292"/>
    <lineage>
        <taxon>Viruses</taxon>
        <taxon>Duplodnaviria</taxon>
        <taxon>Heunggongvirae</taxon>
        <taxon>Peploviricota</taxon>
        <taxon>Herviviricetes</taxon>
        <taxon>Herpesvirales</taxon>
        <taxon>Orthoherpesviridae</taxon>
        <taxon>Betaherpesvirinae</taxon>
        <taxon>Cytomegalovirus</taxon>
        <taxon>Cytomegalovirus cercopithecinebeta5</taxon>
    </lineage>
</organism>
<dbReference type="Proteomes" id="UP000116555">
    <property type="component" value="Segment"/>
</dbReference>
<protein>
    <submittedName>
        <fullName evidence="2">Protein UL41A</fullName>
    </submittedName>
</protein>
<dbReference type="RefSeq" id="YP_004936016.1">
    <property type="nucleotide sequence ID" value="NC_012783.2"/>
</dbReference>
<sequence>MSVVWCNGTLAELKDQNFLPCTWLVGVACFALGLFLLIFSCLLRTVWTRKKYKNLINADDDDEDVVWEKKPLSKDMDF</sequence>
<evidence type="ECO:0000313" key="3">
    <source>
        <dbReference type="Proteomes" id="UP000116555"/>
    </source>
</evidence>
<keyword evidence="1" id="KW-1133">Transmembrane helix</keyword>
<dbReference type="EMBL" id="FJ483968">
    <property type="protein sequence ID" value="AEV80405.1"/>
    <property type="molecule type" value="Genomic_DNA"/>
</dbReference>
<evidence type="ECO:0000256" key="1">
    <source>
        <dbReference type="SAM" id="Phobius"/>
    </source>
</evidence>
<accession>G8XTB2</accession>
<dbReference type="Pfam" id="PF17591">
    <property type="entry name" value="UL41A"/>
    <property type="match status" value="1"/>
</dbReference>
<keyword evidence="1" id="KW-0472">Membrane</keyword>
<gene>
    <name evidence="2" type="primary">UL41A</name>
</gene>
<dbReference type="GeneID" id="25026458"/>
<keyword evidence="3" id="KW-1185">Reference proteome</keyword>
<reference evidence="2 3" key="1">
    <citation type="submission" date="2011-12" db="EMBL/GenBank/DDBJ databases">
        <title>Comparative genomics of primate cytomegaloviruses.</title>
        <authorList>
            <person name="Davison A.J."/>
            <person name="Holton M."/>
            <person name="Dolan A."/>
            <person name="Dargan D.J."/>
            <person name="Gatherer D."/>
            <person name="Hayward G.S."/>
        </authorList>
    </citation>
    <scope>NUCLEOTIDE SEQUENCE [LARGE SCALE GENOMIC DNA]</scope>
    <source>
        <strain evidence="2">2715</strain>
    </source>
</reference>
<evidence type="ECO:0000313" key="2">
    <source>
        <dbReference type="EMBL" id="AEV80405.1"/>
    </source>
</evidence>
<organismHost>
    <name type="scientific">Macaca</name>
    <name type="common">macaques</name>
    <dbReference type="NCBI Taxonomy" id="9539"/>
</organismHost>